<feature type="region of interest" description="Disordered" evidence="3">
    <location>
        <begin position="893"/>
        <end position="913"/>
    </location>
</feature>
<dbReference type="Pfam" id="PF13041">
    <property type="entry name" value="PPR_2"/>
    <property type="match status" value="1"/>
</dbReference>
<feature type="repeat" description="PPR" evidence="2">
    <location>
        <begin position="346"/>
        <end position="380"/>
    </location>
</feature>
<proteinExistence type="predicted"/>
<comment type="caution">
    <text evidence="5">The sequence shown here is derived from an EMBL/GenBank/DDBJ whole genome shotgun (WGS) entry which is preliminary data.</text>
</comment>
<keyword evidence="6" id="KW-1185">Reference proteome</keyword>
<feature type="domain" description="Pentatricopeptide repeat-containing protein-mitochondrial" evidence="4">
    <location>
        <begin position="11"/>
        <end position="126"/>
    </location>
</feature>
<dbReference type="NCBIfam" id="TIGR00756">
    <property type="entry name" value="PPR"/>
    <property type="match status" value="3"/>
</dbReference>
<keyword evidence="1" id="KW-0677">Repeat</keyword>
<feature type="compositionally biased region" description="Basic and acidic residues" evidence="3">
    <location>
        <begin position="547"/>
        <end position="575"/>
    </location>
</feature>
<dbReference type="Pfam" id="PF23276">
    <property type="entry name" value="TPR_24"/>
    <property type="match status" value="2"/>
</dbReference>
<gene>
    <name evidence="5" type="ORF">AK812_SmicGene13269</name>
</gene>
<evidence type="ECO:0000313" key="5">
    <source>
        <dbReference type="EMBL" id="OLQ03741.1"/>
    </source>
</evidence>
<feature type="compositionally biased region" description="Basic and acidic residues" evidence="3">
    <location>
        <begin position="904"/>
        <end position="913"/>
    </location>
</feature>
<feature type="region of interest" description="Disordered" evidence="3">
    <location>
        <begin position="543"/>
        <end position="575"/>
    </location>
</feature>
<feature type="repeat" description="PPR" evidence="2">
    <location>
        <begin position="381"/>
        <end position="417"/>
    </location>
</feature>
<accession>A0A1Q9E8K5</accession>
<dbReference type="PROSITE" id="PS51375">
    <property type="entry name" value="PPR"/>
    <property type="match status" value="5"/>
</dbReference>
<dbReference type="InterPro" id="IPR057027">
    <property type="entry name" value="TPR_mt"/>
</dbReference>
<dbReference type="AlphaFoldDB" id="A0A1Q9E8K5"/>
<dbReference type="OrthoDB" id="448794at2759"/>
<feature type="repeat" description="PPR" evidence="2">
    <location>
        <begin position="315"/>
        <end position="345"/>
    </location>
</feature>
<feature type="repeat" description="PPR" evidence="2">
    <location>
        <begin position="106"/>
        <end position="140"/>
    </location>
</feature>
<dbReference type="Gene3D" id="1.25.40.10">
    <property type="entry name" value="Tetratricopeptide repeat domain"/>
    <property type="match status" value="3"/>
</dbReference>
<sequence>MSLRTGLYAKLNVAATKGNVSEASAIFQQLWTGVQHPSATMFCNTMLKAYANAGDFPGASRWVQEMHRQSVRTNSKTIGKLIESAAKAGQADLALEWLAETGDATNPVMLNTVLHAFARSAACTEAEAFLSRLPEKNVQPSVISFNTVSWLQPTLPSYNALLQGFARASESAHAVRTLARLVEVNAFTRSGDCATALLWLRTFEQSGIAAGLHEYNVLLNGFAKEGRIQETRELLQAMRTQTLKPDVVSLTAVAECYTRRGDVDGALECLERFKTEVSLDRVFFKTVMNSSAGRGDVASTRMWIQAMQQHGFDADVASSNMVLKAYARAGDAERALAWLQAMPERNDVSFNTAANACAKLGRLDLVLEIMEEMKNSQVTPDLITYTVALTACGNAQPVLWEEALELLQTMQQKDLELDRNALHALRRAGAYTSQQLISRPATLQLVLFKVAGAWVGWGWGGLPTAMPLVAEGLGIAYGDDDEDAKDAEAYMDSLPFDTSIFNQEDLQYGLIWMLQVRAAMMPIAKPPEVESLKFLICPDMAQEEEGGGDRDRIRGGGGRDKGKGKGKDGKGRSETVGRFIPEMGRTEIVPKPQRGTWWRNCCPNRGEVIIREQFLLTSEEITRVPFGQYVLQAGPLEVFVSGPASGLQRMPVQPRGWVTVDATAVGGPLYLEKVKLPRWQVVFNSGSTKGDIVVRKGVSLDSDEVAVLTCGTVVDQAAPLEETEDGIVRMNISFLDTSSREPSTSSRMRQGWVTCDATSQGGPRFFEPLDPHDTSQKPAKAENPEQGAAEDGAWDSNRTWRVMNLQDPKDLVVVNKPEPFAPGSGKVVPPEMLVRHLGNGDVVYQVGHSKKVRGYMVMPIRIEQDEGWVVRRLVDRNRDHGYQVPWFEEIVNGEPREKRKHRNRDRDRDAHAD</sequence>
<dbReference type="InterPro" id="IPR002885">
    <property type="entry name" value="PPR_rpt"/>
</dbReference>
<evidence type="ECO:0000313" key="6">
    <source>
        <dbReference type="Proteomes" id="UP000186817"/>
    </source>
</evidence>
<name>A0A1Q9E8K5_SYMMI</name>
<dbReference type="PANTHER" id="PTHR46862">
    <property type="entry name" value="OS07G0661900 PROTEIN"/>
    <property type="match status" value="1"/>
</dbReference>
<organism evidence="5 6">
    <name type="scientific">Symbiodinium microadriaticum</name>
    <name type="common">Dinoflagellate</name>
    <name type="synonym">Zooxanthella microadriatica</name>
    <dbReference type="NCBI Taxonomy" id="2951"/>
    <lineage>
        <taxon>Eukaryota</taxon>
        <taxon>Sar</taxon>
        <taxon>Alveolata</taxon>
        <taxon>Dinophyceae</taxon>
        <taxon>Suessiales</taxon>
        <taxon>Symbiodiniaceae</taxon>
        <taxon>Symbiodinium</taxon>
    </lineage>
</organism>
<feature type="domain" description="Pentatricopeptide repeat-containing protein-mitochondrial" evidence="4">
    <location>
        <begin position="188"/>
        <end position="298"/>
    </location>
</feature>
<evidence type="ECO:0000256" key="2">
    <source>
        <dbReference type="PROSITE-ProRule" id="PRU00708"/>
    </source>
</evidence>
<feature type="repeat" description="PPR" evidence="2">
    <location>
        <begin position="211"/>
        <end position="245"/>
    </location>
</feature>
<dbReference type="EMBL" id="LSRX01000228">
    <property type="protein sequence ID" value="OLQ03741.1"/>
    <property type="molecule type" value="Genomic_DNA"/>
</dbReference>
<dbReference type="InterPro" id="IPR011990">
    <property type="entry name" value="TPR-like_helical_dom_sf"/>
</dbReference>
<feature type="region of interest" description="Disordered" evidence="3">
    <location>
        <begin position="760"/>
        <end position="796"/>
    </location>
</feature>
<dbReference type="Proteomes" id="UP000186817">
    <property type="component" value="Unassembled WGS sequence"/>
</dbReference>
<protein>
    <submittedName>
        <fullName evidence="5">Putative pentatricopeptide repeat-containing protein</fullName>
    </submittedName>
</protein>
<reference evidence="5 6" key="1">
    <citation type="submission" date="2016-02" db="EMBL/GenBank/DDBJ databases">
        <title>Genome analysis of coral dinoflagellate symbionts highlights evolutionary adaptations to a symbiotic lifestyle.</title>
        <authorList>
            <person name="Aranda M."/>
            <person name="Li Y."/>
            <person name="Liew Y.J."/>
            <person name="Baumgarten S."/>
            <person name="Simakov O."/>
            <person name="Wilson M."/>
            <person name="Piel J."/>
            <person name="Ashoor H."/>
            <person name="Bougouffa S."/>
            <person name="Bajic V.B."/>
            <person name="Ryu T."/>
            <person name="Ravasi T."/>
            <person name="Bayer T."/>
            <person name="Micklem G."/>
            <person name="Kim H."/>
            <person name="Bhak J."/>
            <person name="Lajeunesse T.C."/>
            <person name="Voolstra C.R."/>
        </authorList>
    </citation>
    <scope>NUCLEOTIDE SEQUENCE [LARGE SCALE GENOMIC DNA]</scope>
    <source>
        <strain evidence="5 6">CCMP2467</strain>
    </source>
</reference>
<evidence type="ECO:0000259" key="4">
    <source>
        <dbReference type="Pfam" id="PF23276"/>
    </source>
</evidence>
<dbReference type="PANTHER" id="PTHR46862:SF5">
    <property type="entry name" value="OS02G0170000 PROTEIN"/>
    <property type="match status" value="1"/>
</dbReference>
<evidence type="ECO:0000256" key="1">
    <source>
        <dbReference type="ARBA" id="ARBA00022737"/>
    </source>
</evidence>
<feature type="compositionally biased region" description="Basic and acidic residues" evidence="3">
    <location>
        <begin position="767"/>
        <end position="783"/>
    </location>
</feature>
<evidence type="ECO:0000256" key="3">
    <source>
        <dbReference type="SAM" id="MobiDB-lite"/>
    </source>
</evidence>